<feature type="region of interest" description="Disordered" evidence="1">
    <location>
        <begin position="96"/>
        <end position="174"/>
    </location>
</feature>
<reference evidence="2" key="1">
    <citation type="submission" date="2021-03" db="EMBL/GenBank/DDBJ databases">
        <authorList>
            <person name="Tagirdzhanova G."/>
        </authorList>
    </citation>
    <scope>NUCLEOTIDE SEQUENCE</scope>
</reference>
<sequence>MSDDATPDLSSLLFTRAPLALSRTQRLVSTWLPPPTAEELAERTKSTETQREEDETFMPSTELSGLGTRYTAEDEKKAMILRSDEKLRVLLLGKGCKDSKRNDGGKPAMLPTSALSGKESPAYRGIESSSEDEPGRTSLGKAKARTELLGHDAGIDGAKHDTKLALRNSPSRLDRKASAANYLDEVLAEKAQRQQKRVRKSKQLVDARGSQ</sequence>
<dbReference type="Proteomes" id="UP000664521">
    <property type="component" value="Unassembled WGS sequence"/>
</dbReference>
<dbReference type="OrthoDB" id="3438340at2759"/>
<proteinExistence type="predicted"/>
<feature type="compositionally biased region" description="Basic residues" evidence="1">
    <location>
        <begin position="193"/>
        <end position="202"/>
    </location>
</feature>
<dbReference type="Pfam" id="PF11595">
    <property type="entry name" value="DUF3245"/>
    <property type="match status" value="1"/>
</dbReference>
<feature type="compositionally biased region" description="Basic and acidic residues" evidence="1">
    <location>
        <begin position="40"/>
        <end position="50"/>
    </location>
</feature>
<feature type="compositionally biased region" description="Basic and acidic residues" evidence="1">
    <location>
        <begin position="144"/>
        <end position="164"/>
    </location>
</feature>
<dbReference type="AlphaFoldDB" id="A0A8H3F757"/>
<accession>A0A8H3F757</accession>
<organism evidence="2 3">
    <name type="scientific">Heterodermia speciosa</name>
    <dbReference type="NCBI Taxonomy" id="116794"/>
    <lineage>
        <taxon>Eukaryota</taxon>
        <taxon>Fungi</taxon>
        <taxon>Dikarya</taxon>
        <taxon>Ascomycota</taxon>
        <taxon>Pezizomycotina</taxon>
        <taxon>Lecanoromycetes</taxon>
        <taxon>OSLEUM clade</taxon>
        <taxon>Lecanoromycetidae</taxon>
        <taxon>Caliciales</taxon>
        <taxon>Physciaceae</taxon>
        <taxon>Heterodermia</taxon>
    </lineage>
</organism>
<dbReference type="InterPro" id="IPR021641">
    <property type="entry name" value="DUF3245"/>
</dbReference>
<feature type="region of interest" description="Disordered" evidence="1">
    <location>
        <begin position="33"/>
        <end position="70"/>
    </location>
</feature>
<name>A0A8H3F757_9LECA</name>
<evidence type="ECO:0000256" key="1">
    <source>
        <dbReference type="SAM" id="MobiDB-lite"/>
    </source>
</evidence>
<evidence type="ECO:0000313" key="3">
    <source>
        <dbReference type="Proteomes" id="UP000664521"/>
    </source>
</evidence>
<keyword evidence="3" id="KW-1185">Reference proteome</keyword>
<feature type="region of interest" description="Disordered" evidence="1">
    <location>
        <begin position="192"/>
        <end position="211"/>
    </location>
</feature>
<comment type="caution">
    <text evidence="2">The sequence shown here is derived from an EMBL/GenBank/DDBJ whole genome shotgun (WGS) entry which is preliminary data.</text>
</comment>
<dbReference type="EMBL" id="CAJPDS010000023">
    <property type="protein sequence ID" value="CAF9918963.1"/>
    <property type="molecule type" value="Genomic_DNA"/>
</dbReference>
<evidence type="ECO:0000313" key="2">
    <source>
        <dbReference type="EMBL" id="CAF9918963.1"/>
    </source>
</evidence>
<gene>
    <name evidence="2" type="ORF">HETSPECPRED_003903</name>
</gene>
<protein>
    <submittedName>
        <fullName evidence="2">Uncharacterized protein</fullName>
    </submittedName>
</protein>